<proteinExistence type="predicted"/>
<dbReference type="InterPro" id="IPR003591">
    <property type="entry name" value="Leu-rich_rpt_typical-subtyp"/>
</dbReference>
<keyword evidence="2" id="KW-0677">Repeat</keyword>
<feature type="compositionally biased region" description="Low complexity" evidence="3">
    <location>
        <begin position="171"/>
        <end position="180"/>
    </location>
</feature>
<comment type="caution">
    <text evidence="4">The sequence shown here is derived from an EMBL/GenBank/DDBJ whole genome shotgun (WGS) entry which is preliminary data.</text>
</comment>
<evidence type="ECO:0000256" key="2">
    <source>
        <dbReference type="ARBA" id="ARBA00022737"/>
    </source>
</evidence>
<evidence type="ECO:0000313" key="4">
    <source>
        <dbReference type="EMBL" id="OEH80536.1"/>
    </source>
</evidence>
<evidence type="ECO:0000256" key="1">
    <source>
        <dbReference type="ARBA" id="ARBA00022614"/>
    </source>
</evidence>
<dbReference type="VEuPathDB" id="ToxoDB:LOC34619209"/>
<evidence type="ECO:0000313" key="5">
    <source>
        <dbReference type="Proteomes" id="UP000095192"/>
    </source>
</evidence>
<dbReference type="VEuPathDB" id="ToxoDB:cyc_02339"/>
<dbReference type="GO" id="GO:0005737">
    <property type="term" value="C:cytoplasm"/>
    <property type="evidence" value="ECO:0007669"/>
    <property type="project" value="TreeGrafter"/>
</dbReference>
<organism evidence="4 5">
    <name type="scientific">Cyclospora cayetanensis</name>
    <dbReference type="NCBI Taxonomy" id="88456"/>
    <lineage>
        <taxon>Eukaryota</taxon>
        <taxon>Sar</taxon>
        <taxon>Alveolata</taxon>
        <taxon>Apicomplexa</taxon>
        <taxon>Conoidasida</taxon>
        <taxon>Coccidia</taxon>
        <taxon>Eucoccidiorida</taxon>
        <taxon>Eimeriorina</taxon>
        <taxon>Eimeriidae</taxon>
        <taxon>Cyclospora</taxon>
    </lineage>
</organism>
<keyword evidence="1" id="KW-0433">Leucine-rich repeat</keyword>
<protein>
    <submittedName>
        <fullName evidence="4">Leucine rich repeat-containing protein</fullName>
    </submittedName>
</protein>
<keyword evidence="5" id="KW-1185">Reference proteome</keyword>
<feature type="compositionally biased region" description="Basic and acidic residues" evidence="3">
    <location>
        <begin position="309"/>
        <end position="331"/>
    </location>
</feature>
<dbReference type="SMART" id="SM00369">
    <property type="entry name" value="LRR_TYP"/>
    <property type="match status" value="3"/>
</dbReference>
<dbReference type="Proteomes" id="UP000095192">
    <property type="component" value="Unassembled WGS sequence"/>
</dbReference>
<dbReference type="SUPFAM" id="SSF52058">
    <property type="entry name" value="L domain-like"/>
    <property type="match status" value="1"/>
</dbReference>
<reference evidence="4 5" key="1">
    <citation type="journal article" date="2016" name="BMC Genomics">
        <title>Comparative genomics reveals Cyclospora cayetanensis possesses coccidia-like metabolism and invasion components but unique surface antigens.</title>
        <authorList>
            <person name="Liu S."/>
            <person name="Wang L."/>
            <person name="Zheng H."/>
            <person name="Xu Z."/>
            <person name="Roellig D.M."/>
            <person name="Li N."/>
            <person name="Frace M.A."/>
            <person name="Tang K."/>
            <person name="Arrowood M.J."/>
            <person name="Moss D.M."/>
            <person name="Zhang L."/>
            <person name="Feng Y."/>
            <person name="Xiao L."/>
        </authorList>
    </citation>
    <scope>NUCLEOTIDE SEQUENCE [LARGE SCALE GENOMIC DNA]</scope>
    <source>
        <strain evidence="4 5">CHN_HEN01</strain>
    </source>
</reference>
<evidence type="ECO:0000256" key="3">
    <source>
        <dbReference type="SAM" id="MobiDB-lite"/>
    </source>
</evidence>
<feature type="compositionally biased region" description="Basic and acidic residues" evidence="3">
    <location>
        <begin position="190"/>
        <end position="205"/>
    </location>
</feature>
<feature type="compositionally biased region" description="Polar residues" evidence="3">
    <location>
        <begin position="361"/>
        <end position="383"/>
    </location>
</feature>
<dbReference type="AlphaFoldDB" id="A0A1D3DAR5"/>
<dbReference type="InterPro" id="IPR032675">
    <property type="entry name" value="LRR_dom_sf"/>
</dbReference>
<accession>A0A1D3DAR5</accession>
<dbReference type="InParanoid" id="A0A1D3DAR5"/>
<dbReference type="PANTHER" id="PTHR15454:SF56">
    <property type="entry name" value="PROTEIN PHOSPHATASE 1 REGULATORY SUBUNIT 7-RELATED"/>
    <property type="match status" value="1"/>
</dbReference>
<dbReference type="Gene3D" id="3.80.10.10">
    <property type="entry name" value="Ribonuclease Inhibitor"/>
    <property type="match status" value="1"/>
</dbReference>
<feature type="compositionally biased region" description="Low complexity" evidence="3">
    <location>
        <begin position="332"/>
        <end position="343"/>
    </location>
</feature>
<dbReference type="EMBL" id="JROU02000048">
    <property type="protein sequence ID" value="OEH80536.1"/>
    <property type="molecule type" value="Genomic_DNA"/>
</dbReference>
<feature type="region of interest" description="Disordered" evidence="3">
    <location>
        <begin position="166"/>
        <end position="400"/>
    </location>
</feature>
<name>A0A1D3DAR5_9EIME</name>
<feature type="compositionally biased region" description="Basic and acidic residues" evidence="3">
    <location>
        <begin position="231"/>
        <end position="277"/>
    </location>
</feature>
<gene>
    <name evidence="4" type="ORF">cyc_02339</name>
</gene>
<sequence length="444" mass="49098">MKGRILEALCSPKELQQLQSGIFLSRNEISEFPEPPQPLPHLRKLSLSHNKLKAFPFCGRFPALFELRLASNKLLEMGRGLSCMPSLTILDLGHNLLSTLQAVKLVGPHLKLAQLNLLGNPALEAYGDAIKAFCLSSLPALKIYNTKPLQLKGHSKLKAILTRYEGPPGGPLSEGLDSSENALGGQPPKRNREDAGPKRKVKAVEEVQTGEEGAERKRHKYESAKASQKKAARERPSHSKGREADREGEENTKRRHRTETGKHQHEIETHTRAEVPKQRSLHAQRQTAPAAASAAAEGNERKGKKQHQHEHPETENGSHNQNSKENRRKQQAEAQQMQLEALAPGLPKKKGSKTKKDHEQQQQQHNYASSSNTGAESSYSIFQQHEHQRHSPDGQGDANVASIPSFFARTDFVDKMQMLASKRGGSFWVAGAPGDAKAGESVWD</sequence>
<dbReference type="PANTHER" id="PTHR15454">
    <property type="entry name" value="NISCHARIN RELATED"/>
    <property type="match status" value="1"/>
</dbReference>